<protein>
    <submittedName>
        <fullName evidence="1">Uncharacterized protein</fullName>
    </submittedName>
</protein>
<dbReference type="EMBL" id="JACHNH010000001">
    <property type="protein sequence ID" value="MBB4763147.1"/>
    <property type="molecule type" value="Genomic_DNA"/>
</dbReference>
<gene>
    <name evidence="1" type="ORF">BJ971_003703</name>
</gene>
<comment type="caution">
    <text evidence="1">The sequence shown here is derived from an EMBL/GenBank/DDBJ whole genome shotgun (WGS) entry which is preliminary data.</text>
</comment>
<dbReference type="RefSeq" id="WP_184994484.1">
    <property type="nucleotide sequence ID" value="NZ_BOMK01000010.1"/>
</dbReference>
<reference evidence="1 2" key="1">
    <citation type="submission" date="2020-08" db="EMBL/GenBank/DDBJ databases">
        <title>Sequencing the genomes of 1000 actinobacteria strains.</title>
        <authorList>
            <person name="Klenk H.-P."/>
        </authorList>
    </citation>
    <scope>NUCLEOTIDE SEQUENCE [LARGE SCALE GENOMIC DNA]</scope>
    <source>
        <strain evidence="1 2">DSM 43149</strain>
    </source>
</reference>
<evidence type="ECO:0000313" key="1">
    <source>
        <dbReference type="EMBL" id="MBB4763147.1"/>
    </source>
</evidence>
<dbReference type="AlphaFoldDB" id="A0A7W7MQW4"/>
<keyword evidence="2" id="KW-1185">Reference proteome</keyword>
<accession>A0A7W7MQW4</accession>
<proteinExistence type="predicted"/>
<sequence length="315" mass="34152">MLMSGFGLNIELDVEESAVADSAGLGFEWFDVASRAALTEPRAALEGLGPVPASPRFVDPEAWNPAGAAVRLSGTLEVSDQRARPFDATSMSWLESRMPSRPERVDLTFAMFAGEEPDSPNVWWPSLYAHRPGKSPGWLRIGAYVAESLFLDERHGSAAQRLWLELLRSFAERCNPGFGQIEYGYDTFGSTALEKSLSPDLPRHERSPRYTVAESRKYLRGYSWLTVLPAELAEQLGGVAALSASGAFAEVSALATGGVWLQATADYRAYGAEQVGRVHAALAGVLRPGELVRRDTAELGRPPHRLVFTSAGEGA</sequence>
<dbReference type="Proteomes" id="UP000578112">
    <property type="component" value="Unassembled WGS sequence"/>
</dbReference>
<evidence type="ECO:0000313" key="2">
    <source>
        <dbReference type="Proteomes" id="UP000578112"/>
    </source>
</evidence>
<name>A0A7W7MQW4_9ACTN</name>
<organism evidence="1 2">
    <name type="scientific">Actinoplanes digitatis</name>
    <dbReference type="NCBI Taxonomy" id="1868"/>
    <lineage>
        <taxon>Bacteria</taxon>
        <taxon>Bacillati</taxon>
        <taxon>Actinomycetota</taxon>
        <taxon>Actinomycetes</taxon>
        <taxon>Micromonosporales</taxon>
        <taxon>Micromonosporaceae</taxon>
        <taxon>Actinoplanes</taxon>
    </lineage>
</organism>